<reference evidence="1" key="1">
    <citation type="submission" date="2021-02" db="EMBL/GenBank/DDBJ databases">
        <authorList>
            <person name="Nowell W R."/>
        </authorList>
    </citation>
    <scope>NUCLEOTIDE SEQUENCE</scope>
</reference>
<protein>
    <submittedName>
        <fullName evidence="1">Uncharacterized protein</fullName>
    </submittedName>
</protein>
<dbReference type="Proteomes" id="UP000663838">
    <property type="component" value="Unassembled WGS sequence"/>
</dbReference>
<evidence type="ECO:0000313" key="1">
    <source>
        <dbReference type="EMBL" id="CAF3693996.1"/>
    </source>
</evidence>
<proteinExistence type="predicted"/>
<dbReference type="EMBL" id="CAJOBQ010002347">
    <property type="protein sequence ID" value="CAF4554738.1"/>
    <property type="molecule type" value="Genomic_DNA"/>
</dbReference>
<dbReference type="EMBL" id="CAJNYV010006198">
    <property type="protein sequence ID" value="CAF3808739.1"/>
    <property type="molecule type" value="Genomic_DNA"/>
</dbReference>
<dbReference type="EMBL" id="CAJOBS010002239">
    <property type="protein sequence ID" value="CAF4801388.1"/>
    <property type="molecule type" value="Genomic_DNA"/>
</dbReference>
<dbReference type="EMBL" id="CAJNYU010003700">
    <property type="protein sequence ID" value="CAF3693996.1"/>
    <property type="molecule type" value="Genomic_DNA"/>
</dbReference>
<name>A0A818UMT2_9BILA</name>
<comment type="caution">
    <text evidence="1">The sequence shown here is derived from an EMBL/GenBank/DDBJ whole genome shotgun (WGS) entry which is preliminary data.</text>
</comment>
<evidence type="ECO:0000313" key="2">
    <source>
        <dbReference type="EMBL" id="CAF3808739.1"/>
    </source>
</evidence>
<dbReference type="AlphaFoldDB" id="A0A818UMT2"/>
<organism evidence="1 5">
    <name type="scientific">Rotaria socialis</name>
    <dbReference type="NCBI Taxonomy" id="392032"/>
    <lineage>
        <taxon>Eukaryota</taxon>
        <taxon>Metazoa</taxon>
        <taxon>Spiralia</taxon>
        <taxon>Gnathifera</taxon>
        <taxon>Rotifera</taxon>
        <taxon>Eurotatoria</taxon>
        <taxon>Bdelloidea</taxon>
        <taxon>Philodinida</taxon>
        <taxon>Philodinidae</taxon>
        <taxon>Rotaria</taxon>
    </lineage>
</organism>
<evidence type="ECO:0000313" key="4">
    <source>
        <dbReference type="EMBL" id="CAF4801388.1"/>
    </source>
</evidence>
<evidence type="ECO:0000313" key="5">
    <source>
        <dbReference type="Proteomes" id="UP000663869"/>
    </source>
</evidence>
<dbReference type="Proteomes" id="UP000663862">
    <property type="component" value="Unassembled WGS sequence"/>
</dbReference>
<accession>A0A818UMT2</accession>
<gene>
    <name evidence="1" type="ORF">FME351_LOCUS27250</name>
    <name evidence="2" type="ORF">KIK155_LOCUS32861</name>
    <name evidence="4" type="ORF">TOA249_LOCUS23382</name>
    <name evidence="3" type="ORF">TSG867_LOCUS24904</name>
</gene>
<dbReference type="Proteomes" id="UP000663865">
    <property type="component" value="Unassembled WGS sequence"/>
</dbReference>
<dbReference type="Proteomes" id="UP000663869">
    <property type="component" value="Unassembled WGS sequence"/>
</dbReference>
<evidence type="ECO:0000313" key="3">
    <source>
        <dbReference type="EMBL" id="CAF4554738.1"/>
    </source>
</evidence>
<sequence length="71" mass="7515">MSSEGIFGGAIDAGVDAGIDSQVDRRADGFMANIDNRFVPGGASDTMGEIIDTGVNTFMNSEINNELNRFI</sequence>